<comment type="subcellular location">
    <subcellularLocation>
        <location evidence="1">Cytoplasm</location>
    </subcellularLocation>
</comment>
<protein>
    <recommendedName>
        <fullName evidence="7">EspG family</fullName>
    </recommendedName>
</protein>
<comment type="caution">
    <text evidence="5">The sequence shown here is derived from an EMBL/GenBank/DDBJ whole genome shotgun (WGS) entry which is preliminary data.</text>
</comment>
<evidence type="ECO:0000256" key="4">
    <source>
        <dbReference type="ARBA" id="ARBA00023186"/>
    </source>
</evidence>
<dbReference type="Pfam" id="PF14011">
    <property type="entry name" value="ESX-1_EspG"/>
    <property type="match status" value="1"/>
</dbReference>
<gene>
    <name evidence="5" type="ORF">B1813_15255</name>
</gene>
<evidence type="ECO:0008006" key="7">
    <source>
        <dbReference type="Google" id="ProtNLM"/>
    </source>
</evidence>
<dbReference type="STRING" id="1962155.B1813_15255"/>
<sequence length="260" mass="26806">MRHGDSGWLSLHPGEFCVLWDRLGLGELPDALGLARGGRTSAARAALRDSAELSLRERDLGSVDDPDPDVVALLRALASGRLRLELEVAAGGEVFRALGTSGPDGHVTAGAGEGELEIKLGPVSESSLVATLLAPAGDVRAGVGASGNVPVEDYRRACRAGQYGGADAFLQVMREAGARPPEANSFLRAVGRAHAVGRLGGTAEDGTDGAGQRRVPGVLTWVDTADGRYVLRQRGGWVTVTPADAARLVAIAEDFAAAVA</sequence>
<evidence type="ECO:0000256" key="3">
    <source>
        <dbReference type="ARBA" id="ARBA00022490"/>
    </source>
</evidence>
<reference evidence="5 6" key="1">
    <citation type="submission" date="2017-02" db="EMBL/GenBank/DDBJ databases">
        <title>Draft genome of Saccharomonospora sp. 154.</title>
        <authorList>
            <person name="Alonso-Carmona G.S."/>
            <person name="De La Haba R."/>
            <person name="Vera-Gargallo B."/>
            <person name="Sandoval-Trujillo A.H."/>
            <person name="Ramirez-Duran N."/>
            <person name="Ventosa A."/>
        </authorList>
    </citation>
    <scope>NUCLEOTIDE SEQUENCE [LARGE SCALE GENOMIC DNA]</scope>
    <source>
        <strain evidence="5 6">LRS4.154</strain>
    </source>
</reference>
<dbReference type="AlphaFoldDB" id="A0A1V9A151"/>
<evidence type="ECO:0000256" key="2">
    <source>
        <dbReference type="ARBA" id="ARBA00006411"/>
    </source>
</evidence>
<evidence type="ECO:0000313" key="5">
    <source>
        <dbReference type="EMBL" id="OQO90877.1"/>
    </source>
</evidence>
<dbReference type="Proteomes" id="UP000192591">
    <property type="component" value="Unassembled WGS sequence"/>
</dbReference>
<name>A0A1V9A151_SACPI</name>
<evidence type="ECO:0000313" key="6">
    <source>
        <dbReference type="Proteomes" id="UP000192591"/>
    </source>
</evidence>
<accession>A0A1V9A151</accession>
<keyword evidence="4" id="KW-0143">Chaperone</keyword>
<organism evidence="5 6">
    <name type="scientific">Saccharomonospora piscinae</name>
    <dbReference type="NCBI Taxonomy" id="687388"/>
    <lineage>
        <taxon>Bacteria</taxon>
        <taxon>Bacillati</taxon>
        <taxon>Actinomycetota</taxon>
        <taxon>Actinomycetes</taxon>
        <taxon>Pseudonocardiales</taxon>
        <taxon>Pseudonocardiaceae</taxon>
        <taxon>Saccharomonospora</taxon>
    </lineage>
</organism>
<evidence type="ECO:0000256" key="1">
    <source>
        <dbReference type="ARBA" id="ARBA00004496"/>
    </source>
</evidence>
<comment type="similarity">
    <text evidence="2">Belongs to the EspG family.</text>
</comment>
<keyword evidence="6" id="KW-1185">Reference proteome</keyword>
<proteinExistence type="inferred from homology"/>
<dbReference type="InterPro" id="IPR025734">
    <property type="entry name" value="EspG"/>
</dbReference>
<keyword evidence="3" id="KW-0963">Cytoplasm</keyword>
<dbReference type="EMBL" id="MWIH01000006">
    <property type="protein sequence ID" value="OQO90877.1"/>
    <property type="molecule type" value="Genomic_DNA"/>
</dbReference>
<dbReference type="RefSeq" id="WP_081193040.1">
    <property type="nucleotide sequence ID" value="NZ_MWIH01000006.1"/>
</dbReference>